<reference evidence="2 3" key="1">
    <citation type="journal article" date="2014" name="Mol. Plant">
        <title>Chromosome Scale Genome Assembly and Transcriptome Profiling of Nannochloropsis gaditana in Nitrogen Depletion.</title>
        <authorList>
            <person name="Corteggiani Carpinelli E."/>
            <person name="Telatin A."/>
            <person name="Vitulo N."/>
            <person name="Forcato C."/>
            <person name="D'Angelo M."/>
            <person name="Schiavon R."/>
            <person name="Vezzi A."/>
            <person name="Giacometti G.M."/>
            <person name="Morosinotto T."/>
            <person name="Valle G."/>
        </authorList>
    </citation>
    <scope>NUCLEOTIDE SEQUENCE [LARGE SCALE GENOMIC DNA]</scope>
    <source>
        <strain evidence="2 3">B-31</strain>
    </source>
</reference>
<keyword evidence="3" id="KW-1185">Reference proteome</keyword>
<dbReference type="EMBL" id="AZIL01001305">
    <property type="protein sequence ID" value="EWM24310.1"/>
    <property type="molecule type" value="Genomic_DNA"/>
</dbReference>
<evidence type="ECO:0000313" key="3">
    <source>
        <dbReference type="Proteomes" id="UP000019335"/>
    </source>
</evidence>
<organism evidence="2 3">
    <name type="scientific">Nannochloropsis gaditana</name>
    <dbReference type="NCBI Taxonomy" id="72520"/>
    <lineage>
        <taxon>Eukaryota</taxon>
        <taxon>Sar</taxon>
        <taxon>Stramenopiles</taxon>
        <taxon>Ochrophyta</taxon>
        <taxon>Eustigmatophyceae</taxon>
        <taxon>Eustigmatales</taxon>
        <taxon>Monodopsidaceae</taxon>
        <taxon>Nannochloropsis</taxon>
    </lineage>
</organism>
<comment type="caution">
    <text evidence="2">The sequence shown here is derived from an EMBL/GenBank/DDBJ whole genome shotgun (WGS) entry which is preliminary data.</text>
</comment>
<accession>W7TB42</accession>
<gene>
    <name evidence="2" type="ORF">Naga_100047g29</name>
</gene>
<protein>
    <submittedName>
        <fullName evidence="2">Uncharacterized protein</fullName>
    </submittedName>
</protein>
<dbReference type="AlphaFoldDB" id="W7TB42"/>
<evidence type="ECO:0000256" key="1">
    <source>
        <dbReference type="SAM" id="MobiDB-lite"/>
    </source>
</evidence>
<sequence>MPDLPPSTHAFATPLSCFDDSFSLHNFSHYVIARTPDSFSGFAPTSAMSPTSFSSPSSLSSASSLVALPCTMCLLRVITALFILCLLPSQCGAWSSSFLPGVRSRTTSWRASDISRTLCMKIQWDPYTGQFIDLGDDAGEIGVPSRTPSSSASSGPGEEPNKATGLKAEDLKGVGGSVGKVNAYIAQKLMESPIEESPVKVDALLQDLEDLGLAEGEEATWPEITESMQSVLRNEQAAALETVRRNVDLTRATTILIHSKDSGLAPVLRDALKARGGASRSVTVGERGGGF</sequence>
<evidence type="ECO:0000313" key="2">
    <source>
        <dbReference type="EMBL" id="EWM24310.1"/>
    </source>
</evidence>
<feature type="region of interest" description="Disordered" evidence="1">
    <location>
        <begin position="138"/>
        <end position="167"/>
    </location>
</feature>
<name>W7TB42_9STRA</name>
<feature type="compositionally biased region" description="Low complexity" evidence="1">
    <location>
        <begin position="142"/>
        <end position="157"/>
    </location>
</feature>
<dbReference type="Proteomes" id="UP000019335">
    <property type="component" value="Chromosome 14"/>
</dbReference>
<proteinExistence type="predicted"/>